<name>A0AA45C623_9BACT</name>
<sequence>MAILKDSRRNYLVVKPWAVKKIFFNDNSELDDFDIFEKYTFEVEAKTGSFKWMFNEFSHEKMDDFENLKVDIEYIPLVLTLFRINKFLNSNYKNMASVLSSDLDNMTNEIITKESLLFANEESSNIVFVYLKKKKTTIEHHLIFSSMDYNNYFDIKINVKPDILLNFYSNLLNEFNKYRLETLPVVIQSMSNVYDEVIKGIDVLNYDNIKDIEDKIFSIYDIDIMKIIDPIDSSTDFEDYINYLNFLYKENNNNKDENEVEIDFMIEDMENLEEQIKNILENEDFSEEDGVYSVNISGNDVQNSENEELFNEIEEEMMEILDGIIFEDDYDEDYIIDELKTLIKNVNFLFSNNIYTKADFQRKLLLDIINAYGVKKVLNITNLLQEVFEDISIEMEIDSVYAISEDKIINDYKKWYKNIFSSKGISIFNAIKNGK</sequence>
<keyword evidence="3" id="KW-1185">Reference proteome</keyword>
<dbReference type="Proteomes" id="UP000245921">
    <property type="component" value="Unassembled WGS sequence"/>
</dbReference>
<keyword evidence="1" id="KW-0175">Coiled coil</keyword>
<dbReference type="AlphaFoldDB" id="A0AA45C623"/>
<organism evidence="2 3">
    <name type="scientific">Oceanotoga teriensis</name>
    <dbReference type="NCBI Taxonomy" id="515440"/>
    <lineage>
        <taxon>Bacteria</taxon>
        <taxon>Thermotogati</taxon>
        <taxon>Thermotogota</taxon>
        <taxon>Thermotogae</taxon>
        <taxon>Petrotogales</taxon>
        <taxon>Petrotogaceae</taxon>
        <taxon>Oceanotoga</taxon>
    </lineage>
</organism>
<evidence type="ECO:0000313" key="3">
    <source>
        <dbReference type="Proteomes" id="UP000245921"/>
    </source>
</evidence>
<gene>
    <name evidence="2" type="ORF">C7380_11220</name>
</gene>
<evidence type="ECO:0000313" key="2">
    <source>
        <dbReference type="EMBL" id="PWJ90552.1"/>
    </source>
</evidence>
<reference evidence="2 3" key="1">
    <citation type="submission" date="2018-05" db="EMBL/GenBank/DDBJ databases">
        <title>Genomic Encyclopedia of Type Strains, Phase IV (KMG-IV): sequencing the most valuable type-strain genomes for metagenomic binning, comparative biology and taxonomic classification.</title>
        <authorList>
            <person name="Goeker M."/>
        </authorList>
    </citation>
    <scope>NUCLEOTIDE SEQUENCE [LARGE SCALE GENOMIC DNA]</scope>
    <source>
        <strain evidence="2 3">DSM 24906</strain>
    </source>
</reference>
<accession>A0AA45C623</accession>
<protein>
    <submittedName>
        <fullName evidence="2">Uncharacterized protein</fullName>
    </submittedName>
</protein>
<feature type="coiled-coil region" evidence="1">
    <location>
        <begin position="255"/>
        <end position="319"/>
    </location>
</feature>
<dbReference type="RefSeq" id="WP_146192163.1">
    <property type="nucleotide sequence ID" value="NZ_QGGI01000012.1"/>
</dbReference>
<comment type="caution">
    <text evidence="2">The sequence shown here is derived from an EMBL/GenBank/DDBJ whole genome shotgun (WGS) entry which is preliminary data.</text>
</comment>
<proteinExistence type="predicted"/>
<dbReference type="EMBL" id="QGGI01000012">
    <property type="protein sequence ID" value="PWJ90552.1"/>
    <property type="molecule type" value="Genomic_DNA"/>
</dbReference>
<evidence type="ECO:0000256" key="1">
    <source>
        <dbReference type="SAM" id="Coils"/>
    </source>
</evidence>